<organism evidence="2 3">
    <name type="scientific">Fastidiosipila sanguinis</name>
    <dbReference type="NCBI Taxonomy" id="236753"/>
    <lineage>
        <taxon>Bacteria</taxon>
        <taxon>Bacillati</taxon>
        <taxon>Bacillota</taxon>
        <taxon>Clostridia</taxon>
        <taxon>Eubacteriales</taxon>
        <taxon>Oscillospiraceae</taxon>
        <taxon>Fastidiosipila</taxon>
    </lineage>
</organism>
<evidence type="ECO:0000313" key="2">
    <source>
        <dbReference type="EMBL" id="AVM42989.1"/>
    </source>
</evidence>
<dbReference type="Proteomes" id="UP000237947">
    <property type="component" value="Chromosome"/>
</dbReference>
<gene>
    <name evidence="2" type="ORF">C5Q98_07100</name>
</gene>
<proteinExistence type="predicted"/>
<dbReference type="RefSeq" id="WP_106012936.1">
    <property type="nucleotide sequence ID" value="NZ_CP027226.1"/>
</dbReference>
<evidence type="ECO:0000313" key="3">
    <source>
        <dbReference type="Proteomes" id="UP000237947"/>
    </source>
</evidence>
<dbReference type="KEGG" id="fsa:C5Q98_07100"/>
<accession>A0A2S0KPQ9</accession>
<reference evidence="3" key="1">
    <citation type="submission" date="2018-02" db="EMBL/GenBank/DDBJ databases">
        <authorList>
            <person name="Holder M.E."/>
            <person name="Ajami N.J."/>
            <person name="Petrosino J.F."/>
        </authorList>
    </citation>
    <scope>NUCLEOTIDE SEQUENCE [LARGE SCALE GENOMIC DNA]</scope>
    <source>
        <strain evidence="3">CCUG 47711</strain>
    </source>
</reference>
<protein>
    <recommendedName>
        <fullName evidence="1">CpXC domain-containing protein</fullName>
    </recommendedName>
</protein>
<name>A0A2S0KPQ9_9FIRM</name>
<evidence type="ECO:0000259" key="1">
    <source>
        <dbReference type="Pfam" id="PF14353"/>
    </source>
</evidence>
<sequence>MTKFHYETIHCPYCLNEEDLPIWDIVDVEEDPDLKNQVFLKELQNYECQNCNRKYVLDQPFLYVDPRSKLLIYYAPKFSEVLLDKSSRDEQGNLKSEISSNLPLDFGVDIQDYTLRICYDYNDLIEKLHVFDFDLDDRLIEVIKYATRSNPPAVEDENGNRTIKKIEAIYFVGIENSQYIFQTFSEDEVWRQVPLDAEVYDNAEAYFADKFNEDENWNVVDYLGCEIFLLNNKF</sequence>
<dbReference type="EMBL" id="CP027226">
    <property type="protein sequence ID" value="AVM42989.1"/>
    <property type="molecule type" value="Genomic_DNA"/>
</dbReference>
<dbReference type="OrthoDB" id="9784124at2"/>
<keyword evidence="3" id="KW-1185">Reference proteome</keyword>
<feature type="domain" description="CpXC" evidence="1">
    <location>
        <begin position="9"/>
        <end position="144"/>
    </location>
</feature>
<dbReference type="Pfam" id="PF14353">
    <property type="entry name" value="CpXC"/>
    <property type="match status" value="1"/>
</dbReference>
<dbReference type="InterPro" id="IPR025682">
    <property type="entry name" value="CpXC_dom"/>
</dbReference>
<dbReference type="AlphaFoldDB" id="A0A2S0KPQ9"/>